<keyword evidence="11 19" id="KW-1133">Transmembrane helix</keyword>
<evidence type="ECO:0000256" key="10">
    <source>
        <dbReference type="ARBA" id="ARBA00022927"/>
    </source>
</evidence>
<feature type="compositionally biased region" description="Basic and acidic residues" evidence="18">
    <location>
        <begin position="197"/>
        <end position="215"/>
    </location>
</feature>
<evidence type="ECO:0000256" key="18">
    <source>
        <dbReference type="SAM" id="MobiDB-lite"/>
    </source>
</evidence>
<dbReference type="EMBL" id="MU151105">
    <property type="protein sequence ID" value="KAF9450450.1"/>
    <property type="molecule type" value="Genomic_DNA"/>
</dbReference>
<reference evidence="22" key="1">
    <citation type="submission" date="2020-11" db="EMBL/GenBank/DDBJ databases">
        <authorList>
            <consortium name="DOE Joint Genome Institute"/>
            <person name="Ahrendt S."/>
            <person name="Riley R."/>
            <person name="Andreopoulos W."/>
            <person name="Labutti K."/>
            <person name="Pangilinan J."/>
            <person name="Ruiz-Duenas F.J."/>
            <person name="Barrasa J.M."/>
            <person name="Sanchez-Garcia M."/>
            <person name="Camarero S."/>
            <person name="Miyauchi S."/>
            <person name="Serrano A."/>
            <person name="Linde D."/>
            <person name="Babiker R."/>
            <person name="Drula E."/>
            <person name="Ayuso-Fernandez I."/>
            <person name="Pacheco R."/>
            <person name="Padilla G."/>
            <person name="Ferreira P."/>
            <person name="Barriuso J."/>
            <person name="Kellner H."/>
            <person name="Castanera R."/>
            <person name="Alfaro M."/>
            <person name="Ramirez L."/>
            <person name="Pisabarro A.G."/>
            <person name="Kuo A."/>
            <person name="Tritt A."/>
            <person name="Lipzen A."/>
            <person name="He G."/>
            <person name="Yan M."/>
            <person name="Ng V."/>
            <person name="Cullen D."/>
            <person name="Martin F."/>
            <person name="Rosso M.-N."/>
            <person name="Henrissat B."/>
            <person name="Hibbett D."/>
            <person name="Martinez A.T."/>
            <person name="Grigoriev I.V."/>
        </authorList>
    </citation>
    <scope>NUCLEOTIDE SEQUENCE</scope>
    <source>
        <strain evidence="22">MF-IS2</strain>
    </source>
</reference>
<evidence type="ECO:0000256" key="9">
    <source>
        <dbReference type="ARBA" id="ARBA00022729"/>
    </source>
</evidence>
<dbReference type="Proteomes" id="UP000807342">
    <property type="component" value="Unassembled WGS sequence"/>
</dbReference>
<dbReference type="InterPro" id="IPR018939">
    <property type="entry name" value="Autophagy-rel_prot_27"/>
</dbReference>
<protein>
    <recommendedName>
        <fullName evidence="6">Autophagy-related protein 27</fullName>
    </recommendedName>
</protein>
<dbReference type="PROSITE" id="PS51914">
    <property type="entry name" value="MRH"/>
    <property type="match status" value="1"/>
</dbReference>
<evidence type="ECO:0000256" key="17">
    <source>
        <dbReference type="ARBA" id="ARBA00023329"/>
    </source>
</evidence>
<feature type="chain" id="PRO_5040513979" description="Autophagy-related protein 27" evidence="20">
    <location>
        <begin position="29"/>
        <end position="292"/>
    </location>
</feature>
<proteinExistence type="inferred from homology"/>
<keyword evidence="15 19" id="KW-0472">Membrane</keyword>
<dbReference type="GO" id="GO:0006914">
    <property type="term" value="P:autophagy"/>
    <property type="evidence" value="ECO:0007669"/>
    <property type="project" value="UniProtKB-KW"/>
</dbReference>
<dbReference type="PANTHER" id="PTHR15071:SF13">
    <property type="entry name" value="AUTOPHAGY-RELATED PROTEIN 27"/>
    <property type="match status" value="1"/>
</dbReference>
<dbReference type="Gene3D" id="2.70.130.10">
    <property type="entry name" value="Mannose-6-phosphate receptor binding domain"/>
    <property type="match status" value="1"/>
</dbReference>
<evidence type="ECO:0000256" key="4">
    <source>
        <dbReference type="ARBA" id="ARBA00004614"/>
    </source>
</evidence>
<evidence type="ECO:0000256" key="19">
    <source>
        <dbReference type="SAM" id="Phobius"/>
    </source>
</evidence>
<evidence type="ECO:0000256" key="20">
    <source>
        <dbReference type="SAM" id="SignalP"/>
    </source>
</evidence>
<dbReference type="GO" id="GO:0031966">
    <property type="term" value="C:mitochondrial membrane"/>
    <property type="evidence" value="ECO:0007669"/>
    <property type="project" value="UniProtKB-SubCell"/>
</dbReference>
<organism evidence="22 23">
    <name type="scientific">Macrolepiota fuliginosa MF-IS2</name>
    <dbReference type="NCBI Taxonomy" id="1400762"/>
    <lineage>
        <taxon>Eukaryota</taxon>
        <taxon>Fungi</taxon>
        <taxon>Dikarya</taxon>
        <taxon>Basidiomycota</taxon>
        <taxon>Agaricomycotina</taxon>
        <taxon>Agaricomycetes</taxon>
        <taxon>Agaricomycetidae</taxon>
        <taxon>Agaricales</taxon>
        <taxon>Agaricineae</taxon>
        <taxon>Agaricaceae</taxon>
        <taxon>Macrolepiota</taxon>
    </lineage>
</organism>
<keyword evidence="13" id="KW-0333">Golgi apparatus</keyword>
<keyword evidence="17" id="KW-0968">Cytoplasmic vesicle</keyword>
<evidence type="ECO:0000256" key="5">
    <source>
        <dbReference type="ARBA" id="ARBA00005363"/>
    </source>
</evidence>
<dbReference type="PANTHER" id="PTHR15071">
    <property type="entry name" value="MANNOSE-6-PHOSPHATE RECEPTOR FAMILY MEMBER"/>
    <property type="match status" value="1"/>
</dbReference>
<keyword evidence="7" id="KW-0813">Transport</keyword>
<comment type="subcellular location">
    <subcellularLocation>
        <location evidence="2">Cytoplasmic vesicle membrane</location>
        <topology evidence="2">Single-pass type I membrane protein</topology>
    </subcellularLocation>
    <subcellularLocation>
        <location evidence="4">Golgi apparatus membrane</location>
        <topology evidence="4">Single-pass type I membrane protein</topology>
    </subcellularLocation>
    <subcellularLocation>
        <location evidence="1">Mitochondrion membrane</location>
        <topology evidence="1">Single-pass membrane protein</topology>
    </subcellularLocation>
    <subcellularLocation>
        <location evidence="3">Preautophagosomal structure membrane</location>
        <topology evidence="3">Single-pass type I membrane protein</topology>
    </subcellularLocation>
</comment>
<keyword evidence="12" id="KW-0072">Autophagy</keyword>
<evidence type="ECO:0000259" key="21">
    <source>
        <dbReference type="PROSITE" id="PS51914"/>
    </source>
</evidence>
<evidence type="ECO:0000256" key="11">
    <source>
        <dbReference type="ARBA" id="ARBA00022989"/>
    </source>
</evidence>
<name>A0A9P5XGT5_9AGAR</name>
<evidence type="ECO:0000256" key="13">
    <source>
        <dbReference type="ARBA" id="ARBA00023034"/>
    </source>
</evidence>
<evidence type="ECO:0000313" key="22">
    <source>
        <dbReference type="EMBL" id="KAF9450450.1"/>
    </source>
</evidence>
<evidence type="ECO:0000256" key="15">
    <source>
        <dbReference type="ARBA" id="ARBA00023136"/>
    </source>
</evidence>
<keyword evidence="8 19" id="KW-0812">Transmembrane</keyword>
<evidence type="ECO:0000256" key="12">
    <source>
        <dbReference type="ARBA" id="ARBA00023006"/>
    </source>
</evidence>
<dbReference type="SUPFAM" id="SSF50911">
    <property type="entry name" value="Mannose 6-phosphate receptor domain"/>
    <property type="match status" value="1"/>
</dbReference>
<dbReference type="GO" id="GO:0034045">
    <property type="term" value="C:phagophore assembly site membrane"/>
    <property type="evidence" value="ECO:0007669"/>
    <property type="project" value="UniProtKB-SubCell"/>
</dbReference>
<dbReference type="AlphaFoldDB" id="A0A9P5XGT5"/>
<evidence type="ECO:0000256" key="6">
    <source>
        <dbReference type="ARBA" id="ARBA00013776"/>
    </source>
</evidence>
<feature type="region of interest" description="Disordered" evidence="18">
    <location>
        <begin position="191"/>
        <end position="215"/>
    </location>
</feature>
<keyword evidence="23" id="KW-1185">Reference proteome</keyword>
<dbReference type="GO" id="GO:0000139">
    <property type="term" value="C:Golgi membrane"/>
    <property type="evidence" value="ECO:0007669"/>
    <property type="project" value="UniProtKB-SubCell"/>
</dbReference>
<feature type="transmembrane region" description="Helical" evidence="19">
    <location>
        <begin position="222"/>
        <end position="243"/>
    </location>
</feature>
<dbReference type="Pfam" id="PF09451">
    <property type="entry name" value="ATG27"/>
    <property type="match status" value="1"/>
</dbReference>
<keyword evidence="16" id="KW-1015">Disulfide bond</keyword>
<dbReference type="GO" id="GO:0015031">
    <property type="term" value="P:protein transport"/>
    <property type="evidence" value="ECO:0007669"/>
    <property type="project" value="UniProtKB-KW"/>
</dbReference>
<dbReference type="InterPro" id="IPR009011">
    <property type="entry name" value="Man6P_isomerase_rcpt-bd_dom_sf"/>
</dbReference>
<sequence>MVHWSSYQHSSFLVTLLGLLLLSGQTHADEQAGFDCHVTASGATFDLTKLAGEYTLNQTRESPPTKTVDSLRFNLCADLKPLDGVADSDQCSKGVRACLTEVNQKTEEPDRVVSVIPLVEATSEHTDTAGLSDSKYVSLVFNGPTYPHPSNSTPMAQSLSVTIRCDPDSTSDPKFVSYDGSLLNLEWSAPAGCPTQHDSEPPTDDKGGDNDGSKEENVGSGIGWFFLVVLLAFVAYFGLGAYYNYSTYGARGRDLIPHRDFWQEVPYMLKDVISHLCTSVHPRRSRGGYVAV</sequence>
<accession>A0A9P5XGT5</accession>
<gene>
    <name evidence="22" type="ORF">P691DRAFT_810395</name>
</gene>
<comment type="similarity">
    <text evidence="5">Belongs to the ATG27 family.</text>
</comment>
<keyword evidence="9 20" id="KW-0732">Signal</keyword>
<evidence type="ECO:0000256" key="7">
    <source>
        <dbReference type="ARBA" id="ARBA00022448"/>
    </source>
</evidence>
<keyword evidence="10" id="KW-0653">Protein transport</keyword>
<dbReference type="InterPro" id="IPR044865">
    <property type="entry name" value="MRH_dom"/>
</dbReference>
<dbReference type="GO" id="GO:0030659">
    <property type="term" value="C:cytoplasmic vesicle membrane"/>
    <property type="evidence" value="ECO:0007669"/>
    <property type="project" value="UniProtKB-SubCell"/>
</dbReference>
<evidence type="ECO:0000313" key="23">
    <source>
        <dbReference type="Proteomes" id="UP000807342"/>
    </source>
</evidence>
<feature type="domain" description="MRH" evidence="21">
    <location>
        <begin position="34"/>
        <end position="195"/>
    </location>
</feature>
<evidence type="ECO:0000256" key="1">
    <source>
        <dbReference type="ARBA" id="ARBA00004304"/>
    </source>
</evidence>
<feature type="signal peptide" evidence="20">
    <location>
        <begin position="1"/>
        <end position="28"/>
    </location>
</feature>
<evidence type="ECO:0000256" key="2">
    <source>
        <dbReference type="ARBA" id="ARBA00004358"/>
    </source>
</evidence>
<evidence type="ECO:0000256" key="3">
    <source>
        <dbReference type="ARBA" id="ARBA00004472"/>
    </source>
</evidence>
<keyword evidence="14" id="KW-0496">Mitochondrion</keyword>
<evidence type="ECO:0000256" key="8">
    <source>
        <dbReference type="ARBA" id="ARBA00022692"/>
    </source>
</evidence>
<comment type="caution">
    <text evidence="22">The sequence shown here is derived from an EMBL/GenBank/DDBJ whole genome shotgun (WGS) entry which is preliminary data.</text>
</comment>
<dbReference type="OrthoDB" id="29460at2759"/>
<evidence type="ECO:0000256" key="16">
    <source>
        <dbReference type="ARBA" id="ARBA00023157"/>
    </source>
</evidence>
<evidence type="ECO:0000256" key="14">
    <source>
        <dbReference type="ARBA" id="ARBA00023128"/>
    </source>
</evidence>